<dbReference type="EMBL" id="QUNO01000008">
    <property type="protein sequence ID" value="REH44705.1"/>
    <property type="molecule type" value="Genomic_DNA"/>
</dbReference>
<evidence type="ECO:0000256" key="1">
    <source>
        <dbReference type="ARBA" id="ARBA00022670"/>
    </source>
</evidence>
<dbReference type="InterPro" id="IPR030400">
    <property type="entry name" value="Sedolisin_dom"/>
</dbReference>
<keyword evidence="2" id="KW-0378">Hydrolase</keyword>
<dbReference type="InterPro" id="IPR036852">
    <property type="entry name" value="Peptidase_S8/S53_dom_sf"/>
</dbReference>
<gene>
    <name evidence="6" type="ORF">BCF44_108185</name>
</gene>
<dbReference type="Pfam" id="PF00082">
    <property type="entry name" value="Peptidase_S8"/>
    <property type="match status" value="1"/>
</dbReference>
<proteinExistence type="predicted"/>
<comment type="caution">
    <text evidence="6">The sequence shown here is derived from an EMBL/GenBank/DDBJ whole genome shotgun (WGS) entry which is preliminary data.</text>
</comment>
<keyword evidence="7" id="KW-1185">Reference proteome</keyword>
<dbReference type="InterPro" id="IPR050819">
    <property type="entry name" value="Tripeptidyl-peptidase_I"/>
</dbReference>
<dbReference type="PROSITE" id="PS51695">
    <property type="entry name" value="SEDOLISIN"/>
    <property type="match status" value="1"/>
</dbReference>
<evidence type="ECO:0000259" key="5">
    <source>
        <dbReference type="PROSITE" id="PS51695"/>
    </source>
</evidence>
<evidence type="ECO:0000313" key="7">
    <source>
        <dbReference type="Proteomes" id="UP000256269"/>
    </source>
</evidence>
<dbReference type="GO" id="GO:0004252">
    <property type="term" value="F:serine-type endopeptidase activity"/>
    <property type="evidence" value="ECO:0007669"/>
    <property type="project" value="InterPro"/>
</dbReference>
<dbReference type="InterPro" id="IPR000209">
    <property type="entry name" value="Peptidase_S8/S53_dom"/>
</dbReference>
<feature type="domain" description="Peptidase S53" evidence="5">
    <location>
        <begin position="69"/>
        <end position="415"/>
    </location>
</feature>
<dbReference type="InterPro" id="IPR023828">
    <property type="entry name" value="Peptidase_S8_Ser-AS"/>
</dbReference>
<protein>
    <submittedName>
        <fullName evidence="6">Subtilase family protein</fullName>
    </submittedName>
</protein>
<feature type="chain" id="PRO_5039326217" evidence="4">
    <location>
        <begin position="21"/>
        <end position="415"/>
    </location>
</feature>
<evidence type="ECO:0000256" key="2">
    <source>
        <dbReference type="ARBA" id="ARBA00022801"/>
    </source>
</evidence>
<reference evidence="6 7" key="1">
    <citation type="submission" date="2018-08" db="EMBL/GenBank/DDBJ databases">
        <title>Genomic Encyclopedia of Archaeal and Bacterial Type Strains, Phase II (KMG-II): from individual species to whole genera.</title>
        <authorList>
            <person name="Goeker M."/>
        </authorList>
    </citation>
    <scope>NUCLEOTIDE SEQUENCE [LARGE SCALE GENOMIC DNA]</scope>
    <source>
        <strain evidence="6 7">DSM 45791</strain>
    </source>
</reference>
<dbReference type="GO" id="GO:0008240">
    <property type="term" value="F:tripeptidyl-peptidase activity"/>
    <property type="evidence" value="ECO:0007669"/>
    <property type="project" value="TreeGrafter"/>
</dbReference>
<accession>A0A3E0HFX6</accession>
<name>A0A3E0HFX6_9PSEU</name>
<feature type="signal peptide" evidence="4">
    <location>
        <begin position="1"/>
        <end position="20"/>
    </location>
</feature>
<evidence type="ECO:0000313" key="6">
    <source>
        <dbReference type="EMBL" id="REH44705.1"/>
    </source>
</evidence>
<dbReference type="RefSeq" id="WP_170217714.1">
    <property type="nucleotide sequence ID" value="NZ_CP144375.1"/>
</dbReference>
<keyword evidence="3" id="KW-0720">Serine protease</keyword>
<dbReference type="Proteomes" id="UP000256269">
    <property type="component" value="Unassembled WGS sequence"/>
</dbReference>
<keyword evidence="1" id="KW-0645">Protease</keyword>
<dbReference type="SUPFAM" id="SSF52743">
    <property type="entry name" value="Subtilisin-like"/>
    <property type="match status" value="1"/>
</dbReference>
<evidence type="ECO:0000256" key="4">
    <source>
        <dbReference type="SAM" id="SignalP"/>
    </source>
</evidence>
<dbReference type="PROSITE" id="PS00138">
    <property type="entry name" value="SUBTILASE_SER"/>
    <property type="match status" value="1"/>
</dbReference>
<keyword evidence="4" id="KW-0732">Signal</keyword>
<evidence type="ECO:0000256" key="3">
    <source>
        <dbReference type="ARBA" id="ARBA00022825"/>
    </source>
</evidence>
<dbReference type="PANTHER" id="PTHR14218">
    <property type="entry name" value="PROTEASE S8 TRIPEPTIDYL PEPTIDASE I CLN2"/>
    <property type="match status" value="1"/>
</dbReference>
<sequence>MIGIKAAAAALLLLAPYVQPDTTSLHQLVTNGTLLESHGVVPTCDVCDSEVVTVSPGSKTPLATTIPIGYSAGELASAYHLPDASVGVAGTVAIIDGGGYPALESDLATYRSRFKLSPCTKANGCLEVVDYQGGPPIVPDGSDLEKELSVETALDVEMVSAACPSCKIALVQAPTRDFYLTSAHGSAQSVPDIARAVDVATRLGASAVSMSFGYPSTKDINAGSVSTVFAHPGIAFVASSGDSGYEGSVHGYWPQNLPGVIAVGGTALYMSGNGFTATSWDGAGSSCETDLPAAHGQPAAVAALCAGHRATTDVSAVSDPGTGVAVYNSYDVGGWFVAGGTSAAAPIIAAMYARAGHTSRVDGPNTLYAAPAGAFTDVTLGQNGPPHACQSQLCMAGKGWDGPTGVGTPNGLAGF</sequence>
<dbReference type="Gene3D" id="3.40.50.200">
    <property type="entry name" value="Peptidase S8/S53 domain"/>
    <property type="match status" value="1"/>
</dbReference>
<organism evidence="6 7">
    <name type="scientific">Kutzneria buriramensis</name>
    <dbReference type="NCBI Taxonomy" id="1045776"/>
    <lineage>
        <taxon>Bacteria</taxon>
        <taxon>Bacillati</taxon>
        <taxon>Actinomycetota</taxon>
        <taxon>Actinomycetes</taxon>
        <taxon>Pseudonocardiales</taxon>
        <taxon>Pseudonocardiaceae</taxon>
        <taxon>Kutzneria</taxon>
    </lineage>
</organism>
<dbReference type="GO" id="GO:0006508">
    <property type="term" value="P:proteolysis"/>
    <property type="evidence" value="ECO:0007669"/>
    <property type="project" value="UniProtKB-KW"/>
</dbReference>
<dbReference type="AlphaFoldDB" id="A0A3E0HFX6"/>
<dbReference type="PANTHER" id="PTHR14218:SF15">
    <property type="entry name" value="TRIPEPTIDYL-PEPTIDASE 1"/>
    <property type="match status" value="1"/>
</dbReference>